<feature type="region of interest" description="Disordered" evidence="2">
    <location>
        <begin position="1"/>
        <end position="24"/>
    </location>
</feature>
<evidence type="ECO:0000256" key="1">
    <source>
        <dbReference type="PROSITE-ProRule" id="PRU00023"/>
    </source>
</evidence>
<dbReference type="OrthoDB" id="341259at2759"/>
<name>A0A9W9G7W3_9EURO</name>
<reference evidence="3" key="2">
    <citation type="journal article" date="2023" name="IMA Fungus">
        <title>Comparative genomic study of the Penicillium genus elucidates a diverse pangenome and 15 lateral gene transfer events.</title>
        <authorList>
            <person name="Petersen C."/>
            <person name="Sorensen T."/>
            <person name="Nielsen M.R."/>
            <person name="Sondergaard T.E."/>
            <person name="Sorensen J.L."/>
            <person name="Fitzpatrick D.A."/>
            <person name="Frisvad J.C."/>
            <person name="Nielsen K.L."/>
        </authorList>
    </citation>
    <scope>NUCLEOTIDE SEQUENCE</scope>
    <source>
        <strain evidence="3">IBT 30069</strain>
    </source>
</reference>
<proteinExistence type="predicted"/>
<evidence type="ECO:0000256" key="2">
    <source>
        <dbReference type="SAM" id="MobiDB-lite"/>
    </source>
</evidence>
<organism evidence="3 4">
    <name type="scientific">Penicillium angulare</name>
    <dbReference type="NCBI Taxonomy" id="116970"/>
    <lineage>
        <taxon>Eukaryota</taxon>
        <taxon>Fungi</taxon>
        <taxon>Dikarya</taxon>
        <taxon>Ascomycota</taxon>
        <taxon>Pezizomycotina</taxon>
        <taxon>Eurotiomycetes</taxon>
        <taxon>Eurotiomycetidae</taxon>
        <taxon>Eurotiales</taxon>
        <taxon>Aspergillaceae</taxon>
        <taxon>Penicillium</taxon>
    </lineage>
</organism>
<gene>
    <name evidence="3" type="ORF">N7456_002333</name>
</gene>
<dbReference type="PROSITE" id="PS50088">
    <property type="entry name" value="ANK_REPEAT"/>
    <property type="match status" value="3"/>
</dbReference>
<feature type="repeat" description="ANK" evidence="1">
    <location>
        <begin position="219"/>
        <end position="248"/>
    </location>
</feature>
<dbReference type="InterPro" id="IPR046347">
    <property type="entry name" value="bZIP_sf"/>
</dbReference>
<sequence length="248" mass="27343">MDSKERKRNQNRIAQRRYRQNQKQRLRVLEEAMNLGVFKNAELDRGRNPSPDEDPFWSLPVTDAGQASTSIAPALDLDLLASPRECSEKEEPMSVLPDLNINPCLTTTTDLDAVAGASPGRTSLHRAVCAGNELLTRLLLERGADAKRHDSQGLTALHLAVEGGHESLVRILLLEHKLDPNVKDFLGRTALFQAVQCNNDVMAKLLLDGKVDVNCRNIYGDVALHMAVEKGSEQLTKILLSYGAEVDA</sequence>
<dbReference type="GO" id="GO:0003700">
    <property type="term" value="F:DNA-binding transcription factor activity"/>
    <property type="evidence" value="ECO:0007669"/>
    <property type="project" value="InterPro"/>
</dbReference>
<dbReference type="SUPFAM" id="SSF48403">
    <property type="entry name" value="Ankyrin repeat"/>
    <property type="match status" value="1"/>
</dbReference>
<feature type="repeat" description="ANK" evidence="1">
    <location>
        <begin position="119"/>
        <end position="151"/>
    </location>
</feature>
<evidence type="ECO:0000313" key="3">
    <source>
        <dbReference type="EMBL" id="KAJ5113799.1"/>
    </source>
</evidence>
<dbReference type="InterPro" id="IPR002110">
    <property type="entry name" value="Ankyrin_rpt"/>
</dbReference>
<dbReference type="PANTHER" id="PTHR24118:SF99">
    <property type="entry name" value="POTE ANKYRIN DOMAIN FAMILY MEMBER 3C-RELATED"/>
    <property type="match status" value="1"/>
</dbReference>
<feature type="repeat" description="ANK" evidence="1">
    <location>
        <begin position="152"/>
        <end position="185"/>
    </location>
</feature>
<evidence type="ECO:0000313" key="4">
    <source>
        <dbReference type="Proteomes" id="UP001149165"/>
    </source>
</evidence>
<dbReference type="Gene3D" id="1.25.40.20">
    <property type="entry name" value="Ankyrin repeat-containing domain"/>
    <property type="match status" value="2"/>
</dbReference>
<evidence type="ECO:0008006" key="5">
    <source>
        <dbReference type="Google" id="ProtNLM"/>
    </source>
</evidence>
<protein>
    <recommendedName>
        <fullName evidence="5">BZIP domain-containing protein</fullName>
    </recommendedName>
</protein>
<dbReference type="Pfam" id="PF12796">
    <property type="entry name" value="Ank_2"/>
    <property type="match status" value="1"/>
</dbReference>
<keyword evidence="1" id="KW-0040">ANK repeat</keyword>
<dbReference type="SMART" id="SM00248">
    <property type="entry name" value="ANK"/>
    <property type="match status" value="4"/>
</dbReference>
<dbReference type="Proteomes" id="UP001149165">
    <property type="component" value="Unassembled WGS sequence"/>
</dbReference>
<dbReference type="CDD" id="cd14688">
    <property type="entry name" value="bZIP_YAP"/>
    <property type="match status" value="1"/>
</dbReference>
<comment type="caution">
    <text evidence="3">The sequence shown here is derived from an EMBL/GenBank/DDBJ whole genome shotgun (WGS) entry which is preliminary data.</text>
</comment>
<dbReference type="PROSITE" id="PS50297">
    <property type="entry name" value="ANK_REP_REGION"/>
    <property type="match status" value="3"/>
</dbReference>
<dbReference type="SUPFAM" id="SSF57959">
    <property type="entry name" value="Leucine zipper domain"/>
    <property type="match status" value="1"/>
</dbReference>
<dbReference type="InterPro" id="IPR036770">
    <property type="entry name" value="Ankyrin_rpt-contain_sf"/>
</dbReference>
<dbReference type="Pfam" id="PF13637">
    <property type="entry name" value="Ank_4"/>
    <property type="match status" value="1"/>
</dbReference>
<dbReference type="PRINTS" id="PR01415">
    <property type="entry name" value="ANKYRIN"/>
</dbReference>
<reference evidence="3" key="1">
    <citation type="submission" date="2022-11" db="EMBL/GenBank/DDBJ databases">
        <authorList>
            <person name="Petersen C."/>
        </authorList>
    </citation>
    <scope>NUCLEOTIDE SEQUENCE</scope>
    <source>
        <strain evidence="3">IBT 30069</strain>
    </source>
</reference>
<accession>A0A9W9G7W3</accession>
<keyword evidence="4" id="KW-1185">Reference proteome</keyword>
<dbReference type="EMBL" id="JAPQKH010000002">
    <property type="protein sequence ID" value="KAJ5113799.1"/>
    <property type="molecule type" value="Genomic_DNA"/>
</dbReference>
<dbReference type="PANTHER" id="PTHR24118">
    <property type="entry name" value="POTE ANKYRIN DOMAIN"/>
    <property type="match status" value="1"/>
</dbReference>
<dbReference type="AlphaFoldDB" id="A0A9W9G7W3"/>